<dbReference type="PANTHER" id="PTHR45772:SF8">
    <property type="entry name" value="HIGH-AFFINITY BRANCHED-CHAIN AMINO ACID TRANSPORT ATP-BINDING PROTEIN"/>
    <property type="match status" value="1"/>
</dbReference>
<evidence type="ECO:0000256" key="3">
    <source>
        <dbReference type="ARBA" id="ARBA00022840"/>
    </source>
</evidence>
<gene>
    <name evidence="5" type="ORF">CKO28_26185</name>
</gene>
<dbReference type="InterPro" id="IPR027417">
    <property type="entry name" value="P-loop_NTPase"/>
</dbReference>
<keyword evidence="3" id="KW-0067">ATP-binding</keyword>
<dbReference type="EMBL" id="NRRL01000202">
    <property type="protein sequence ID" value="MBK1671492.1"/>
    <property type="molecule type" value="Genomic_DNA"/>
</dbReference>
<sequence>MSEVLRAEGLSKRFTGIKANENVSFSMEAGSIRAIIGPNGAGKTTFLSMISGHLPPTTGKIFHKGQDVTRMDVVKRARRGILRKFQTPSVFDELSVYENLEIAVLGTNRAADPRPARIRSVLETVRLADRPDALCKHLSHGQRQWLEIGLLLGRNADLLLLDEPTAGMTAEETAATASLIKELTKDHTLSVIVIEHDIDFIRDLEAPVMVLHLGEVLTEGSFDSVANDQRVRDVYLGT</sequence>
<evidence type="ECO:0000256" key="2">
    <source>
        <dbReference type="ARBA" id="ARBA00022741"/>
    </source>
</evidence>
<proteinExistence type="predicted"/>
<dbReference type="CDD" id="cd03219">
    <property type="entry name" value="ABC_Mj1267_LivG_branched"/>
    <property type="match status" value="1"/>
</dbReference>
<dbReference type="SUPFAM" id="SSF52540">
    <property type="entry name" value="P-loop containing nucleoside triphosphate hydrolases"/>
    <property type="match status" value="1"/>
</dbReference>
<dbReference type="PROSITE" id="PS50893">
    <property type="entry name" value="ABC_TRANSPORTER_2"/>
    <property type="match status" value="1"/>
</dbReference>
<keyword evidence="1" id="KW-0813">Transport</keyword>
<dbReference type="Gene3D" id="3.40.50.300">
    <property type="entry name" value="P-loop containing nucleotide triphosphate hydrolases"/>
    <property type="match status" value="1"/>
</dbReference>
<comment type="caution">
    <text evidence="5">The sequence shown here is derived from an EMBL/GenBank/DDBJ whole genome shotgun (WGS) entry which is preliminary data.</text>
</comment>
<organism evidence="5 6">
    <name type="scientific">Rhodovibrio sodomensis</name>
    <dbReference type="NCBI Taxonomy" id="1088"/>
    <lineage>
        <taxon>Bacteria</taxon>
        <taxon>Pseudomonadati</taxon>
        <taxon>Pseudomonadota</taxon>
        <taxon>Alphaproteobacteria</taxon>
        <taxon>Rhodospirillales</taxon>
        <taxon>Rhodovibrionaceae</taxon>
        <taxon>Rhodovibrio</taxon>
    </lineage>
</organism>
<dbReference type="InterPro" id="IPR051120">
    <property type="entry name" value="ABC_AA/LPS_Transport"/>
</dbReference>
<name>A0ABS1DN12_9PROT</name>
<reference evidence="5 6" key="1">
    <citation type="journal article" date="2020" name="Microorganisms">
        <title>Osmotic Adaptation and Compatible Solute Biosynthesis of Phototrophic Bacteria as Revealed from Genome Analyses.</title>
        <authorList>
            <person name="Imhoff J.F."/>
            <person name="Rahn T."/>
            <person name="Kunzel S."/>
            <person name="Keller A."/>
            <person name="Neulinger S.C."/>
        </authorList>
    </citation>
    <scope>NUCLEOTIDE SEQUENCE [LARGE SCALE GENOMIC DNA]</scope>
    <source>
        <strain evidence="5 6">DSM 9895</strain>
    </source>
</reference>
<dbReference type="RefSeq" id="WP_200344428.1">
    <property type="nucleotide sequence ID" value="NZ_NRRL01000202.1"/>
</dbReference>
<dbReference type="PANTHER" id="PTHR45772">
    <property type="entry name" value="CONSERVED COMPONENT OF ABC TRANSPORTER FOR NATURAL AMINO ACIDS-RELATED"/>
    <property type="match status" value="1"/>
</dbReference>
<keyword evidence="2" id="KW-0547">Nucleotide-binding</keyword>
<evidence type="ECO:0000256" key="1">
    <source>
        <dbReference type="ARBA" id="ARBA00022448"/>
    </source>
</evidence>
<dbReference type="InterPro" id="IPR003593">
    <property type="entry name" value="AAA+_ATPase"/>
</dbReference>
<dbReference type="SMART" id="SM00382">
    <property type="entry name" value="AAA"/>
    <property type="match status" value="1"/>
</dbReference>
<feature type="domain" description="ABC transporter" evidence="4">
    <location>
        <begin position="5"/>
        <end position="238"/>
    </location>
</feature>
<dbReference type="InterPro" id="IPR003439">
    <property type="entry name" value="ABC_transporter-like_ATP-bd"/>
</dbReference>
<evidence type="ECO:0000313" key="6">
    <source>
        <dbReference type="Proteomes" id="UP001296873"/>
    </source>
</evidence>
<keyword evidence="6" id="KW-1185">Reference proteome</keyword>
<protein>
    <recommendedName>
        <fullName evidence="4">ABC transporter domain-containing protein</fullName>
    </recommendedName>
</protein>
<evidence type="ECO:0000259" key="4">
    <source>
        <dbReference type="PROSITE" id="PS50893"/>
    </source>
</evidence>
<dbReference type="Proteomes" id="UP001296873">
    <property type="component" value="Unassembled WGS sequence"/>
</dbReference>
<dbReference type="Pfam" id="PF00005">
    <property type="entry name" value="ABC_tran"/>
    <property type="match status" value="1"/>
</dbReference>
<evidence type="ECO:0000313" key="5">
    <source>
        <dbReference type="EMBL" id="MBK1671492.1"/>
    </source>
</evidence>
<accession>A0ABS1DN12</accession>